<dbReference type="InterPro" id="IPR044722">
    <property type="entry name" value="SecA_SF2_C"/>
</dbReference>
<dbReference type="Gene3D" id="3.40.50.300">
    <property type="entry name" value="P-loop containing nucleotide triphosphate hydrolases"/>
    <property type="match status" value="2"/>
</dbReference>
<dbReference type="PROSITE" id="PS51192">
    <property type="entry name" value="HELICASE_ATP_BIND_1"/>
    <property type="match status" value="1"/>
</dbReference>
<feature type="domain" description="Helicase ATP-binding" evidence="16">
    <location>
        <begin position="87"/>
        <end position="247"/>
    </location>
</feature>
<evidence type="ECO:0000313" key="20">
    <source>
        <dbReference type="EMBL" id="CAB4871846.1"/>
    </source>
</evidence>
<evidence type="ECO:0000256" key="11">
    <source>
        <dbReference type="ARBA" id="ARBA00022927"/>
    </source>
</evidence>
<dbReference type="Pfam" id="PF01043">
    <property type="entry name" value="SecA_PP_bind"/>
    <property type="match status" value="1"/>
</dbReference>
<name>A0A6J6UB44_9ZZZZ</name>
<organism evidence="19">
    <name type="scientific">freshwater metagenome</name>
    <dbReference type="NCBI Taxonomy" id="449393"/>
    <lineage>
        <taxon>unclassified sequences</taxon>
        <taxon>metagenomes</taxon>
        <taxon>ecological metagenomes</taxon>
    </lineage>
</organism>
<dbReference type="HAMAP" id="MF_01382">
    <property type="entry name" value="SecA"/>
    <property type="match status" value="1"/>
</dbReference>
<gene>
    <name evidence="18" type="ORF">UFOPK2602_00395</name>
    <name evidence="19" type="ORF">UFOPK2806_01359</name>
    <name evidence="20" type="ORF">UFOPK3417_00787</name>
    <name evidence="21" type="ORF">UFOPK4306_00723</name>
</gene>
<evidence type="ECO:0000256" key="8">
    <source>
        <dbReference type="ARBA" id="ARBA00022741"/>
    </source>
</evidence>
<keyword evidence="9" id="KW-0862">Zinc</keyword>
<evidence type="ECO:0000313" key="21">
    <source>
        <dbReference type="EMBL" id="CAB5057754.1"/>
    </source>
</evidence>
<dbReference type="GO" id="GO:0005524">
    <property type="term" value="F:ATP binding"/>
    <property type="evidence" value="ECO:0007669"/>
    <property type="project" value="UniProtKB-KW"/>
</dbReference>
<dbReference type="GO" id="GO:0031522">
    <property type="term" value="C:cell envelope Sec protein transport complex"/>
    <property type="evidence" value="ECO:0007669"/>
    <property type="project" value="TreeGrafter"/>
</dbReference>
<dbReference type="InterPro" id="IPR004027">
    <property type="entry name" value="SEC_C_motif"/>
</dbReference>
<evidence type="ECO:0000256" key="9">
    <source>
        <dbReference type="ARBA" id="ARBA00022833"/>
    </source>
</evidence>
<evidence type="ECO:0000256" key="10">
    <source>
        <dbReference type="ARBA" id="ARBA00022840"/>
    </source>
</evidence>
<evidence type="ECO:0000256" key="6">
    <source>
        <dbReference type="ARBA" id="ARBA00022490"/>
    </source>
</evidence>
<dbReference type="GO" id="GO:0017038">
    <property type="term" value="P:protein import"/>
    <property type="evidence" value="ECO:0007669"/>
    <property type="project" value="InterPro"/>
</dbReference>
<evidence type="ECO:0000256" key="2">
    <source>
        <dbReference type="ARBA" id="ARBA00004170"/>
    </source>
</evidence>
<evidence type="ECO:0000256" key="5">
    <source>
        <dbReference type="ARBA" id="ARBA00022475"/>
    </source>
</evidence>
<sequence length="927" mass="103560">MGILDRVLRAGEGKKIKALAGLVPEISALEPSMKQLTDDALRGKTAEFRARHERGESLDDLLVEAFAAVREGALRSIGQRPFDVQLMGGSALHFGWVAEMKTGEGKTLTSSLAAYLNGVSGRGTHLITVNDYLARRDSEWMGRIHRFMGLSVGLVIPGHKETPAEKRAAYGCDITYGTNNEFGFDYLRDNMAVRLEDKAQRGHNYAIVDEVDSILIDEARTPLIISGRIADAAKLYYKFASIVRSLKRDDDYEVEEDKRIVFPMEPGIEKVEQALGIANLYDEVQQNLVHQLQAALKAKELYKRDKDYIVQGGEVKIVDEFTGRILEGRRWSEGIHQAVEAKEGVKIKEENQTLATITLQNYFRMYDKLAGMTGTASTEAAELMNTYGLNVVPIPTNKPMVREDAADLIFKGEKPKFDAVVEDISERFEAGQPVLVGTISVEKSEYLSRQLAKHGIPHEVLNAKQHSREAMIVAQAGRLKAVTVATNMAGRGVDILLGGNPDLLARQEVLKEGHHQDTLADEYALPAPLDQMPEEYRTARTAAQRRYAELLAELTEDCQAEGDLVRAVGGLYVIGSERHESRRIDNQLRGRSGRQGDPGASRFYLSLDDELMRLFATGALSWVMGRALPDDEAIEAKMVTKAIERAQNTVEQRNAEIRKNVLKYDEVMNEQRKVIYRRRDQILTGEDLKSAAMEYLSEALDALISRHCVSDVDDEWDLAGLAQELHSYYPSTLDESRLGASGDTDEMYDVVMAEAMKYYTEREASMGPEVMREVERQVMLRIIDQRWREHLVEMDYLQEGINLRAMGQKDPLVEWQREGFEMFGMLMKGIADDFVRYMMHVEVVQEPSEPTPVLNLQTSAPELGASGFASAAAVGPVEEDGDLDMPPVAPASKQQTVVNDEWSKTGRNEPCPCGSGKKFKMCHGRNA</sequence>
<dbReference type="EMBL" id="CAFBQP010000021">
    <property type="protein sequence ID" value="CAB5057754.1"/>
    <property type="molecule type" value="Genomic_DNA"/>
</dbReference>
<dbReference type="InterPro" id="IPR020937">
    <property type="entry name" value="SecA_CS"/>
</dbReference>
<dbReference type="FunFam" id="3.90.1440.10:FF:000002">
    <property type="entry name" value="Protein translocase subunit SecA"/>
    <property type="match status" value="1"/>
</dbReference>
<evidence type="ECO:0000256" key="1">
    <source>
        <dbReference type="ARBA" id="ARBA00001947"/>
    </source>
</evidence>
<dbReference type="GO" id="GO:0006605">
    <property type="term" value="P:protein targeting"/>
    <property type="evidence" value="ECO:0007669"/>
    <property type="project" value="InterPro"/>
</dbReference>
<keyword evidence="12" id="KW-1278">Translocase</keyword>
<proteinExistence type="inferred from homology"/>
<evidence type="ECO:0000256" key="12">
    <source>
        <dbReference type="ARBA" id="ARBA00022967"/>
    </source>
</evidence>
<dbReference type="SMART" id="SM00958">
    <property type="entry name" value="SecA_PP_bind"/>
    <property type="match status" value="1"/>
</dbReference>
<evidence type="ECO:0000256" key="3">
    <source>
        <dbReference type="ARBA" id="ARBA00007650"/>
    </source>
</evidence>
<evidence type="ECO:0000256" key="15">
    <source>
        <dbReference type="SAM" id="MobiDB-lite"/>
    </source>
</evidence>
<accession>A0A6J6UB44</accession>
<keyword evidence="8" id="KW-0547">Nucleotide-binding</keyword>
<keyword evidence="4" id="KW-0813">Transport</keyword>
<dbReference type="EMBL" id="CAEZYY010000016">
    <property type="protein sequence ID" value="CAB4756555.1"/>
    <property type="molecule type" value="Genomic_DNA"/>
</dbReference>
<evidence type="ECO:0000313" key="18">
    <source>
        <dbReference type="EMBL" id="CAB4697623.1"/>
    </source>
</evidence>
<dbReference type="GO" id="GO:0046872">
    <property type="term" value="F:metal ion binding"/>
    <property type="evidence" value="ECO:0007669"/>
    <property type="project" value="UniProtKB-KW"/>
</dbReference>
<comment type="cofactor">
    <cofactor evidence="1">
        <name>Zn(2+)</name>
        <dbReference type="ChEBI" id="CHEBI:29105"/>
    </cofactor>
</comment>
<dbReference type="InterPro" id="IPR014018">
    <property type="entry name" value="SecA_motor_DEAD"/>
</dbReference>
<dbReference type="SUPFAM" id="SSF81767">
    <property type="entry name" value="Pre-protein crosslinking domain of SecA"/>
    <property type="match status" value="1"/>
</dbReference>
<evidence type="ECO:0000256" key="7">
    <source>
        <dbReference type="ARBA" id="ARBA00022723"/>
    </source>
</evidence>
<dbReference type="InterPro" id="IPR027417">
    <property type="entry name" value="P-loop_NTPase"/>
</dbReference>
<dbReference type="InterPro" id="IPR014001">
    <property type="entry name" value="Helicase_ATP-bd"/>
</dbReference>
<evidence type="ECO:0000259" key="16">
    <source>
        <dbReference type="PROSITE" id="PS51192"/>
    </source>
</evidence>
<keyword evidence="14" id="KW-0472">Membrane</keyword>
<feature type="region of interest" description="Disordered" evidence="15">
    <location>
        <begin position="887"/>
        <end position="915"/>
    </location>
</feature>
<evidence type="ECO:0000256" key="4">
    <source>
        <dbReference type="ARBA" id="ARBA00022448"/>
    </source>
</evidence>
<dbReference type="GO" id="GO:0006886">
    <property type="term" value="P:intracellular protein transport"/>
    <property type="evidence" value="ECO:0007669"/>
    <property type="project" value="InterPro"/>
</dbReference>
<dbReference type="FunFam" id="1.10.3060.10:FF:000003">
    <property type="entry name" value="Protein translocase subunit SecA"/>
    <property type="match status" value="1"/>
</dbReference>
<keyword evidence="5" id="KW-1003">Cell membrane</keyword>
<dbReference type="InterPro" id="IPR000185">
    <property type="entry name" value="SecA"/>
</dbReference>
<dbReference type="Gene3D" id="1.10.3060.10">
    <property type="entry name" value="Helical scaffold and wing domains of SecA"/>
    <property type="match status" value="1"/>
</dbReference>
<keyword evidence="10" id="KW-0067">ATP-binding</keyword>
<dbReference type="Pfam" id="PF21090">
    <property type="entry name" value="P-loop_SecA"/>
    <property type="match status" value="1"/>
</dbReference>
<dbReference type="PANTHER" id="PTHR30612">
    <property type="entry name" value="SECA INNER MEMBRANE COMPONENT OF SEC PROTEIN SECRETION SYSTEM"/>
    <property type="match status" value="1"/>
</dbReference>
<evidence type="ECO:0000256" key="14">
    <source>
        <dbReference type="ARBA" id="ARBA00023136"/>
    </source>
</evidence>
<dbReference type="InterPro" id="IPR011116">
    <property type="entry name" value="SecA_Wing/Scaffold"/>
</dbReference>
<evidence type="ECO:0000256" key="13">
    <source>
        <dbReference type="ARBA" id="ARBA00023010"/>
    </source>
</evidence>
<keyword evidence="7" id="KW-0479">Metal-binding</keyword>
<dbReference type="Pfam" id="PF07516">
    <property type="entry name" value="SecA_SW"/>
    <property type="match status" value="1"/>
</dbReference>
<dbReference type="EMBL" id="CAFBLR010000059">
    <property type="protein sequence ID" value="CAB4871846.1"/>
    <property type="molecule type" value="Genomic_DNA"/>
</dbReference>
<dbReference type="InterPro" id="IPR036670">
    <property type="entry name" value="SecA_X-link_sf"/>
</dbReference>
<dbReference type="SMART" id="SM00957">
    <property type="entry name" value="SecA_DEAD"/>
    <property type="match status" value="1"/>
</dbReference>
<dbReference type="CDD" id="cd18803">
    <property type="entry name" value="SF2_C_secA"/>
    <property type="match status" value="1"/>
</dbReference>
<dbReference type="SUPFAM" id="SSF81886">
    <property type="entry name" value="Helical scaffold and wing domains of SecA"/>
    <property type="match status" value="1"/>
</dbReference>
<keyword evidence="11" id="KW-0653">Protein transport</keyword>
<dbReference type="NCBIfam" id="NF009538">
    <property type="entry name" value="PRK12904.1"/>
    <property type="match status" value="1"/>
</dbReference>
<dbReference type="Gene3D" id="3.90.1440.10">
    <property type="entry name" value="SecA, preprotein cross-linking domain"/>
    <property type="match status" value="1"/>
</dbReference>
<dbReference type="AlphaFoldDB" id="A0A6J6UB44"/>
<dbReference type="Pfam" id="PF07517">
    <property type="entry name" value="SecA_DEAD"/>
    <property type="match status" value="1"/>
</dbReference>
<dbReference type="PROSITE" id="PS01312">
    <property type="entry name" value="SECA"/>
    <property type="match status" value="1"/>
</dbReference>
<dbReference type="GO" id="GO:0005829">
    <property type="term" value="C:cytosol"/>
    <property type="evidence" value="ECO:0007669"/>
    <property type="project" value="TreeGrafter"/>
</dbReference>
<dbReference type="GO" id="GO:0043952">
    <property type="term" value="P:protein transport by the Sec complex"/>
    <property type="evidence" value="ECO:0007669"/>
    <property type="project" value="TreeGrafter"/>
</dbReference>
<dbReference type="Pfam" id="PF02810">
    <property type="entry name" value="SEC-C"/>
    <property type="match status" value="1"/>
</dbReference>
<dbReference type="PANTHER" id="PTHR30612:SF0">
    <property type="entry name" value="CHLOROPLAST PROTEIN-TRANSPORTING ATPASE"/>
    <property type="match status" value="1"/>
</dbReference>
<dbReference type="CDD" id="cd17928">
    <property type="entry name" value="DEXDc_SecA"/>
    <property type="match status" value="1"/>
</dbReference>
<evidence type="ECO:0000313" key="19">
    <source>
        <dbReference type="EMBL" id="CAB4756555.1"/>
    </source>
</evidence>
<comment type="similarity">
    <text evidence="3">Belongs to the SecA family.</text>
</comment>
<dbReference type="Gene3D" id="3.10.450.50">
    <property type="match status" value="1"/>
</dbReference>
<protein>
    <submittedName>
        <fullName evidence="19">Unannotated protein</fullName>
    </submittedName>
</protein>
<evidence type="ECO:0000259" key="17">
    <source>
        <dbReference type="PROSITE" id="PS51196"/>
    </source>
</evidence>
<keyword evidence="13" id="KW-0811">Translocation</keyword>
<dbReference type="NCBIfam" id="TIGR00963">
    <property type="entry name" value="secA"/>
    <property type="match status" value="1"/>
</dbReference>
<dbReference type="PRINTS" id="PR00906">
    <property type="entry name" value="SECA"/>
</dbReference>
<feature type="domain" description="SecA family profile" evidence="17">
    <location>
        <begin position="1"/>
        <end position="635"/>
    </location>
</feature>
<comment type="subcellular location">
    <subcellularLocation>
        <location evidence="2">Membrane</location>
        <topology evidence="2">Peripheral membrane protein</topology>
    </subcellularLocation>
</comment>
<dbReference type="SUPFAM" id="SSF52540">
    <property type="entry name" value="P-loop containing nucleoside triphosphate hydrolases"/>
    <property type="match status" value="2"/>
</dbReference>
<dbReference type="InterPro" id="IPR036266">
    <property type="entry name" value="SecA_Wing/Scaffold_sf"/>
</dbReference>
<dbReference type="GO" id="GO:0005886">
    <property type="term" value="C:plasma membrane"/>
    <property type="evidence" value="ECO:0007669"/>
    <property type="project" value="TreeGrafter"/>
</dbReference>
<dbReference type="EMBL" id="CAEZXX010000016">
    <property type="protein sequence ID" value="CAB4697623.1"/>
    <property type="molecule type" value="Genomic_DNA"/>
</dbReference>
<dbReference type="InterPro" id="IPR011130">
    <property type="entry name" value="SecA_preprotein_X-link_dom"/>
</dbReference>
<keyword evidence="6" id="KW-0963">Cytoplasm</keyword>
<dbReference type="InterPro" id="IPR011115">
    <property type="entry name" value="SecA_DEAD"/>
</dbReference>
<dbReference type="PROSITE" id="PS51196">
    <property type="entry name" value="SECA_MOTOR_DEAD"/>
    <property type="match status" value="1"/>
</dbReference>
<reference evidence="19" key="1">
    <citation type="submission" date="2020-05" db="EMBL/GenBank/DDBJ databases">
        <authorList>
            <person name="Chiriac C."/>
            <person name="Salcher M."/>
            <person name="Ghai R."/>
            <person name="Kavagutti S V."/>
        </authorList>
    </citation>
    <scope>NUCLEOTIDE SEQUENCE</scope>
</reference>